<dbReference type="Proteomes" id="UP000649829">
    <property type="component" value="Unassembled WGS sequence"/>
</dbReference>
<comment type="caution">
    <text evidence="2">The sequence shown here is derived from an EMBL/GenBank/DDBJ whole genome shotgun (WGS) entry which is preliminary data.</text>
</comment>
<evidence type="ECO:0000313" key="2">
    <source>
        <dbReference type="EMBL" id="GGM07259.1"/>
    </source>
</evidence>
<feature type="transmembrane region" description="Helical" evidence="1">
    <location>
        <begin position="100"/>
        <end position="122"/>
    </location>
</feature>
<sequence>MTAAAIFIWAVVAVLAVFVWRRAGTAGLTGAGRDALGTGRMLAFRLPFALLAASFLVQVVPVAALSHVIGPASGLLGIVLAGLIGGLLPGGPMTSFPIAIVFLQGGAGIPQMVALIAGWSVFALHRMLAYEAPIMGWRFVGLRLASCAVLPVLAGLIAEAILLAFGLGDLQLL</sequence>
<feature type="transmembrane region" description="Helical" evidence="1">
    <location>
        <begin position="44"/>
        <end position="63"/>
    </location>
</feature>
<feature type="transmembrane region" description="Helical" evidence="1">
    <location>
        <begin position="142"/>
        <end position="167"/>
    </location>
</feature>
<dbReference type="EMBL" id="BMLF01000002">
    <property type="protein sequence ID" value="GGM07259.1"/>
    <property type="molecule type" value="Genomic_DNA"/>
</dbReference>
<proteinExistence type="predicted"/>
<evidence type="ECO:0000313" key="3">
    <source>
        <dbReference type="Proteomes" id="UP000649829"/>
    </source>
</evidence>
<evidence type="ECO:0008006" key="4">
    <source>
        <dbReference type="Google" id="ProtNLM"/>
    </source>
</evidence>
<organism evidence="2 3">
    <name type="scientific">Pseudooceanicola nanhaiensis</name>
    <dbReference type="NCBI Taxonomy" id="375761"/>
    <lineage>
        <taxon>Bacteria</taxon>
        <taxon>Pseudomonadati</taxon>
        <taxon>Pseudomonadota</taxon>
        <taxon>Alphaproteobacteria</taxon>
        <taxon>Rhodobacterales</taxon>
        <taxon>Paracoccaceae</taxon>
        <taxon>Pseudooceanicola</taxon>
    </lineage>
</organism>
<keyword evidence="1" id="KW-0812">Transmembrane</keyword>
<feature type="transmembrane region" description="Helical" evidence="1">
    <location>
        <begin position="69"/>
        <end position="88"/>
    </location>
</feature>
<keyword evidence="1" id="KW-0472">Membrane</keyword>
<feature type="transmembrane region" description="Helical" evidence="1">
    <location>
        <begin position="6"/>
        <end position="23"/>
    </location>
</feature>
<keyword evidence="3" id="KW-1185">Reference proteome</keyword>
<evidence type="ECO:0000256" key="1">
    <source>
        <dbReference type="SAM" id="Phobius"/>
    </source>
</evidence>
<dbReference type="RefSeq" id="WP_028287063.1">
    <property type="nucleotide sequence ID" value="NZ_BMLF01000002.1"/>
</dbReference>
<name>A0A917T346_9RHOB</name>
<reference evidence="2" key="1">
    <citation type="journal article" date="2014" name="Int. J. Syst. Evol. Microbiol.">
        <title>Complete genome sequence of Corynebacterium casei LMG S-19264T (=DSM 44701T), isolated from a smear-ripened cheese.</title>
        <authorList>
            <consortium name="US DOE Joint Genome Institute (JGI-PGF)"/>
            <person name="Walter F."/>
            <person name="Albersmeier A."/>
            <person name="Kalinowski J."/>
            <person name="Ruckert C."/>
        </authorList>
    </citation>
    <scope>NUCLEOTIDE SEQUENCE</scope>
    <source>
        <strain evidence="2">CGMCC 1.6293</strain>
    </source>
</reference>
<gene>
    <name evidence="2" type="ORF">GCM10011534_31510</name>
</gene>
<reference evidence="2" key="2">
    <citation type="submission" date="2020-09" db="EMBL/GenBank/DDBJ databases">
        <authorList>
            <person name="Sun Q."/>
            <person name="Zhou Y."/>
        </authorList>
    </citation>
    <scope>NUCLEOTIDE SEQUENCE</scope>
    <source>
        <strain evidence="2">CGMCC 1.6293</strain>
    </source>
</reference>
<dbReference type="AlphaFoldDB" id="A0A917T346"/>
<keyword evidence="1" id="KW-1133">Transmembrane helix</keyword>
<accession>A0A917T346</accession>
<protein>
    <recommendedName>
        <fullName evidence="4">Permease</fullName>
    </recommendedName>
</protein>